<keyword evidence="1" id="KW-0732">Signal</keyword>
<dbReference type="InterPro" id="IPR050430">
    <property type="entry name" value="Peptidase_S1"/>
</dbReference>
<dbReference type="PANTHER" id="PTHR24276:SF98">
    <property type="entry name" value="FI18310P1-RELATED"/>
    <property type="match status" value="1"/>
</dbReference>
<dbReference type="GO" id="GO:0006508">
    <property type="term" value="P:proteolysis"/>
    <property type="evidence" value="ECO:0007669"/>
    <property type="project" value="InterPro"/>
</dbReference>
<evidence type="ECO:0000256" key="3">
    <source>
        <dbReference type="ARBA" id="ARBA00023157"/>
    </source>
</evidence>
<organism evidence="6 7">
    <name type="scientific">Aphanomyces astaci</name>
    <name type="common">Crayfish plague agent</name>
    <dbReference type="NCBI Taxonomy" id="112090"/>
    <lineage>
        <taxon>Eukaryota</taxon>
        <taxon>Sar</taxon>
        <taxon>Stramenopiles</taxon>
        <taxon>Oomycota</taxon>
        <taxon>Saprolegniomycetes</taxon>
        <taxon>Saprolegniales</taxon>
        <taxon>Verrucalvaceae</taxon>
        <taxon>Aphanomyces</taxon>
    </lineage>
</organism>
<comment type="caution">
    <text evidence="6">The sequence shown here is derived from an EMBL/GenBank/DDBJ whole genome shotgun (WGS) entry which is preliminary data.</text>
</comment>
<dbReference type="GO" id="GO:0004252">
    <property type="term" value="F:serine-type endopeptidase activity"/>
    <property type="evidence" value="ECO:0007669"/>
    <property type="project" value="InterPro"/>
</dbReference>
<dbReference type="SMART" id="SM00020">
    <property type="entry name" value="Tryp_SPc"/>
    <property type="match status" value="1"/>
</dbReference>
<feature type="non-terminal residue" evidence="6">
    <location>
        <position position="167"/>
    </location>
</feature>
<dbReference type="PROSITE" id="PS50240">
    <property type="entry name" value="TRYPSIN_DOM"/>
    <property type="match status" value="1"/>
</dbReference>
<dbReference type="InterPro" id="IPR001254">
    <property type="entry name" value="Trypsin_dom"/>
</dbReference>
<keyword evidence="4" id="KW-0325">Glycoprotein</keyword>
<evidence type="ECO:0000313" key="7">
    <source>
        <dbReference type="Proteomes" id="UP000275652"/>
    </source>
</evidence>
<dbReference type="InterPro" id="IPR009003">
    <property type="entry name" value="Peptidase_S1_PA"/>
</dbReference>
<evidence type="ECO:0000256" key="4">
    <source>
        <dbReference type="ARBA" id="ARBA00023180"/>
    </source>
</evidence>
<reference evidence="6 7" key="1">
    <citation type="journal article" date="2018" name="J. Invertebr. Pathol.">
        <title>New genotyping method for the causative agent of crayfish plague (Aphanomyces astaci) based on whole genome data.</title>
        <authorList>
            <person name="Minardi D."/>
            <person name="Studholme D.J."/>
            <person name="van der Giezen M."/>
            <person name="Pretto T."/>
            <person name="Oidtmann B."/>
        </authorList>
    </citation>
    <scope>NUCLEOTIDE SEQUENCE [LARGE SCALE GENOMIC DNA]</scope>
    <source>
        <strain evidence="6 7">KB13</strain>
    </source>
</reference>
<dbReference type="PANTHER" id="PTHR24276">
    <property type="entry name" value="POLYSERASE-RELATED"/>
    <property type="match status" value="1"/>
</dbReference>
<dbReference type="Gene3D" id="2.40.10.10">
    <property type="entry name" value="Trypsin-like serine proteases"/>
    <property type="match status" value="2"/>
</dbReference>
<dbReference type="SUPFAM" id="SSF50494">
    <property type="entry name" value="Trypsin-like serine proteases"/>
    <property type="match status" value="1"/>
</dbReference>
<keyword evidence="2" id="KW-0843">Virulence</keyword>
<dbReference type="Proteomes" id="UP000275652">
    <property type="component" value="Unassembled WGS sequence"/>
</dbReference>
<dbReference type="AlphaFoldDB" id="A0A9X8DVW6"/>
<accession>A0A9X8DVW6</accession>
<proteinExistence type="predicted"/>
<gene>
    <name evidence="6" type="ORF">DYB28_007993</name>
</gene>
<name>A0A9X8DVW6_APHAT</name>
<evidence type="ECO:0000256" key="1">
    <source>
        <dbReference type="ARBA" id="ARBA00022729"/>
    </source>
</evidence>
<feature type="domain" description="Peptidase S1" evidence="5">
    <location>
        <begin position="1"/>
        <end position="163"/>
    </location>
</feature>
<evidence type="ECO:0000259" key="5">
    <source>
        <dbReference type="PROSITE" id="PS50240"/>
    </source>
</evidence>
<evidence type="ECO:0000313" key="6">
    <source>
        <dbReference type="EMBL" id="RLO04441.1"/>
    </source>
</evidence>
<dbReference type="Pfam" id="PF00089">
    <property type="entry name" value="Trypsin"/>
    <property type="match status" value="2"/>
</dbReference>
<dbReference type="EMBL" id="QUTI01028857">
    <property type="protein sequence ID" value="RLO04441.1"/>
    <property type="molecule type" value="Genomic_DNA"/>
</dbReference>
<evidence type="ECO:0000256" key="2">
    <source>
        <dbReference type="ARBA" id="ARBA00023026"/>
    </source>
</evidence>
<sequence>LRLNETSWSNCIASLAAAKILVTAAHCLLTESATFAYIGSHYFDGTNDGELITIVKHNQHPKYNTASRWDYDIAVYELETASSFPPIKVNWDEDSSPPQASSRGSAALDVCEGNSGGPLTVTRNGIEYLAGVTSSGFTCGVNGFPGVCARISEERDFIEPFLPKTAC</sequence>
<protein>
    <recommendedName>
        <fullName evidence="5">Peptidase S1 domain-containing protein</fullName>
    </recommendedName>
</protein>
<dbReference type="PROSITE" id="PS00134">
    <property type="entry name" value="TRYPSIN_HIS"/>
    <property type="match status" value="1"/>
</dbReference>
<dbReference type="InterPro" id="IPR043504">
    <property type="entry name" value="Peptidase_S1_PA_chymotrypsin"/>
</dbReference>
<dbReference type="InterPro" id="IPR018114">
    <property type="entry name" value="TRYPSIN_HIS"/>
</dbReference>
<keyword evidence="3" id="KW-1015">Disulfide bond</keyword>